<evidence type="ECO:0000313" key="3">
    <source>
        <dbReference type="Proteomes" id="UP000595140"/>
    </source>
</evidence>
<reference evidence="2 3" key="1">
    <citation type="submission" date="2018-04" db="EMBL/GenBank/DDBJ databases">
        <authorList>
            <person name="Vogel A."/>
        </authorList>
    </citation>
    <scope>NUCLEOTIDE SEQUENCE [LARGE SCALE GENOMIC DNA]</scope>
</reference>
<gene>
    <name evidence="2" type="ORF">CCAM_LOCUS24583</name>
</gene>
<keyword evidence="3" id="KW-1185">Reference proteome</keyword>
<dbReference type="AlphaFoldDB" id="A0A484M2I3"/>
<evidence type="ECO:0000256" key="1">
    <source>
        <dbReference type="SAM" id="MobiDB-lite"/>
    </source>
</evidence>
<dbReference type="Proteomes" id="UP000595140">
    <property type="component" value="Unassembled WGS sequence"/>
</dbReference>
<organism evidence="2 3">
    <name type="scientific">Cuscuta campestris</name>
    <dbReference type="NCBI Taxonomy" id="132261"/>
    <lineage>
        <taxon>Eukaryota</taxon>
        <taxon>Viridiplantae</taxon>
        <taxon>Streptophyta</taxon>
        <taxon>Embryophyta</taxon>
        <taxon>Tracheophyta</taxon>
        <taxon>Spermatophyta</taxon>
        <taxon>Magnoliopsida</taxon>
        <taxon>eudicotyledons</taxon>
        <taxon>Gunneridae</taxon>
        <taxon>Pentapetalae</taxon>
        <taxon>asterids</taxon>
        <taxon>lamiids</taxon>
        <taxon>Solanales</taxon>
        <taxon>Convolvulaceae</taxon>
        <taxon>Cuscuteae</taxon>
        <taxon>Cuscuta</taxon>
        <taxon>Cuscuta subgen. Grammica</taxon>
        <taxon>Cuscuta sect. Cleistogrammica</taxon>
    </lineage>
</organism>
<proteinExistence type="predicted"/>
<protein>
    <submittedName>
        <fullName evidence="2">Uncharacterized protein</fullName>
    </submittedName>
</protein>
<feature type="region of interest" description="Disordered" evidence="1">
    <location>
        <begin position="100"/>
        <end position="138"/>
    </location>
</feature>
<accession>A0A484M2I3</accession>
<sequence length="138" mass="15303">MIPITRQAWSLKTTIFSSPGWRDLSSSLTTGEQALCSLVNWSAEIPLFGLLRTPRTALNFSLTGNPLPSSNGRSVGAATLIDLLHQSMYYSCNFGSTALCSQPPKSTRHGRKPSQRRRSPTLFRWKPRGPWQLEGSKP</sequence>
<feature type="compositionally biased region" description="Basic residues" evidence="1">
    <location>
        <begin position="106"/>
        <end position="119"/>
    </location>
</feature>
<name>A0A484M2I3_9ASTE</name>
<dbReference type="EMBL" id="OOIL02002434">
    <property type="protein sequence ID" value="VFQ82807.1"/>
    <property type="molecule type" value="Genomic_DNA"/>
</dbReference>
<evidence type="ECO:0000313" key="2">
    <source>
        <dbReference type="EMBL" id="VFQ82807.1"/>
    </source>
</evidence>